<name>C1F837_ACIC5</name>
<protein>
    <submittedName>
        <fullName evidence="1">Uncharacterized protein</fullName>
    </submittedName>
</protein>
<keyword evidence="2" id="KW-1185">Reference proteome</keyword>
<sequence>MRPASASSLLHHVGRLRNRVQQRVVALRSSAAIGCVFLGVIHQLHQHLLHLGVLLQIKQPQLLGNLCPAGRQRLGRGLRRRVHIRHRQHRRRREQRLCLGCRARQRIHRKASTCNLGSVDGRGSQRLQRNRSLAVLKAVAGDAHILKHARRALANRQIIGGIQRQQLLGCLQLLLNHRLLGLRLLPEGVCIRCAVKVIVRQGKFAQLVGRASGPGQRCPGRIAAVRQAAINIECIGRTLALLQQSGNLQLQGRLVGRISGRDQQFGARVRELVDLDEVLGHFQAHIAPPLVAVALPGAVQCRLIIVDGLRLLVLPHGQPRQLQIHNAAARFLVPQGVEVGHRLLRPSGLRQRLGQLNLGAAVRNIAQSRTQGLNGSLRLAFLQFHLAALPPAMPQFLPVILKRAVQKVGKTR</sequence>
<evidence type="ECO:0000313" key="2">
    <source>
        <dbReference type="Proteomes" id="UP000002207"/>
    </source>
</evidence>
<reference evidence="1 2" key="1">
    <citation type="journal article" date="2009" name="Appl. Environ. Microbiol.">
        <title>Three genomes from the phylum Acidobacteria provide insight into the lifestyles of these microorganisms in soils.</title>
        <authorList>
            <person name="Ward N.L."/>
            <person name="Challacombe J.F."/>
            <person name="Janssen P.H."/>
            <person name="Henrissat B."/>
            <person name="Coutinho P.M."/>
            <person name="Wu M."/>
            <person name="Xie G."/>
            <person name="Haft D.H."/>
            <person name="Sait M."/>
            <person name="Badger J."/>
            <person name="Barabote R.D."/>
            <person name="Bradley B."/>
            <person name="Brettin T.S."/>
            <person name="Brinkac L.M."/>
            <person name="Bruce D."/>
            <person name="Creasy T."/>
            <person name="Daugherty S.C."/>
            <person name="Davidsen T.M."/>
            <person name="DeBoy R.T."/>
            <person name="Detter J.C."/>
            <person name="Dodson R.J."/>
            <person name="Durkin A.S."/>
            <person name="Ganapathy A."/>
            <person name="Gwinn-Giglio M."/>
            <person name="Han C.S."/>
            <person name="Khouri H."/>
            <person name="Kiss H."/>
            <person name="Kothari S.P."/>
            <person name="Madupu R."/>
            <person name="Nelson K.E."/>
            <person name="Nelson W.C."/>
            <person name="Paulsen I."/>
            <person name="Penn K."/>
            <person name="Ren Q."/>
            <person name="Rosovitz M.J."/>
            <person name="Selengut J.D."/>
            <person name="Shrivastava S."/>
            <person name="Sullivan S.A."/>
            <person name="Tapia R."/>
            <person name="Thompson L.S."/>
            <person name="Watkins K.L."/>
            <person name="Yang Q."/>
            <person name="Yu C."/>
            <person name="Zafar N."/>
            <person name="Zhou L."/>
            <person name="Kuske C.R."/>
        </authorList>
    </citation>
    <scope>NUCLEOTIDE SEQUENCE [LARGE SCALE GENOMIC DNA]</scope>
    <source>
        <strain evidence="2">ATCC 51196 / DSM 11244 / BCRC 80197 / JCM 7670 / NBRC 15755 / NCIMB 13165 / 161</strain>
    </source>
</reference>
<gene>
    <name evidence="1" type="ordered locus">ACP_0084</name>
</gene>
<organism evidence="1 2">
    <name type="scientific">Acidobacterium capsulatum (strain ATCC 51196 / DSM 11244 / BCRC 80197 / JCM 7670 / NBRC 15755 / NCIMB 13165 / 161)</name>
    <dbReference type="NCBI Taxonomy" id="240015"/>
    <lineage>
        <taxon>Bacteria</taxon>
        <taxon>Pseudomonadati</taxon>
        <taxon>Acidobacteriota</taxon>
        <taxon>Terriglobia</taxon>
        <taxon>Terriglobales</taxon>
        <taxon>Acidobacteriaceae</taxon>
        <taxon>Acidobacterium</taxon>
    </lineage>
</organism>
<dbReference type="AlphaFoldDB" id="C1F837"/>
<accession>C1F837</accession>
<dbReference type="EMBL" id="CP001472">
    <property type="protein sequence ID" value="ACO34365.1"/>
    <property type="molecule type" value="Genomic_DNA"/>
</dbReference>
<dbReference type="KEGG" id="aca:ACP_0084"/>
<proteinExistence type="predicted"/>
<dbReference type="Proteomes" id="UP000002207">
    <property type="component" value="Chromosome"/>
</dbReference>
<dbReference type="HOGENOM" id="CLU_666704_0_0_0"/>
<dbReference type="STRING" id="240015.ACP_0084"/>
<dbReference type="InParanoid" id="C1F837"/>
<evidence type="ECO:0000313" key="1">
    <source>
        <dbReference type="EMBL" id="ACO34365.1"/>
    </source>
</evidence>